<feature type="compositionally biased region" description="Low complexity" evidence="2">
    <location>
        <begin position="25"/>
        <end position="35"/>
    </location>
</feature>
<dbReference type="EMBL" id="KN837165">
    <property type="protein sequence ID" value="KIJ37883.1"/>
    <property type="molecule type" value="Genomic_DNA"/>
</dbReference>
<dbReference type="HOGENOM" id="CLU_012264_0_0_1"/>
<keyword evidence="4" id="KW-1185">Reference proteome</keyword>
<accession>A0A0C9U4N2</accession>
<evidence type="ECO:0000256" key="2">
    <source>
        <dbReference type="SAM" id="MobiDB-lite"/>
    </source>
</evidence>
<gene>
    <name evidence="3" type="ORF">M422DRAFT_259496</name>
</gene>
<name>A0A0C9U4N2_SPHS4</name>
<evidence type="ECO:0000313" key="4">
    <source>
        <dbReference type="Proteomes" id="UP000054279"/>
    </source>
</evidence>
<protein>
    <submittedName>
        <fullName evidence="3">Uncharacterized protein</fullName>
    </submittedName>
</protein>
<organism evidence="3 4">
    <name type="scientific">Sphaerobolus stellatus (strain SS14)</name>
    <dbReference type="NCBI Taxonomy" id="990650"/>
    <lineage>
        <taxon>Eukaryota</taxon>
        <taxon>Fungi</taxon>
        <taxon>Dikarya</taxon>
        <taxon>Basidiomycota</taxon>
        <taxon>Agaricomycotina</taxon>
        <taxon>Agaricomycetes</taxon>
        <taxon>Phallomycetidae</taxon>
        <taxon>Geastrales</taxon>
        <taxon>Sphaerobolaceae</taxon>
        <taxon>Sphaerobolus</taxon>
    </lineage>
</organism>
<dbReference type="Proteomes" id="UP000054279">
    <property type="component" value="Unassembled WGS sequence"/>
</dbReference>
<proteinExistence type="predicted"/>
<sequence>MKTRRAAAFSSKNAARPPARPPAKAPAKQAIKSASTKAKAATTKAVGKGVADQTITAPTRDIGKLSANELVELIQAEEAAELERIRAGCRRRKVRQADELEEEFTNDTIEQCHRRLEKLKTSGVNVSCATSDGMSLLPSITYAVPTSAVQPSSDNGLDTAHAHDDSQLIHLKREVRSPDLELDIAGEAGTDNSTYQPALVDQPQPDDFEVVTTNAATAIVSASGSQGGNDGNEDEDRGQDQQTKLKCAEDDEARPGSLMRAQLQVLRNKNSELEQWVTEKGREWNVSNLTITTNMGLDNRERRAINFWNIFQMVFWNQAIEEHEPKQPEGGEELDCEVVSEKCREAYAKLRLDREELTEKQLEEIEHKREEIRCRYEELEEEAQEAGQVFPGWKMAWKFSGFGEEELHYRQGNTGKLMRQARKELSMRAQWFALRGVLIGGFAVSIDYLDPVSHTLNFTFAGNQSACKFFDNEEVNMAQIIYDFETYCREGELKECQRGEKYNNAQAALRYTMENQGGDKRKAELANQTVNAAEDATGLHTTHLRWDEWAEDFPKKHKCLVGWPAEVTWPSGPAPYGSIDRGRGGKLLAEALLADKGREIRTEAWTEAEIKLAKSAPHHRLNKDPTWQCIPIVIDQDGNTLLTIGEMGEQTIARANFPKG</sequence>
<dbReference type="OrthoDB" id="3332520at2759"/>
<evidence type="ECO:0000313" key="3">
    <source>
        <dbReference type="EMBL" id="KIJ37883.1"/>
    </source>
</evidence>
<feature type="region of interest" description="Disordered" evidence="2">
    <location>
        <begin position="220"/>
        <end position="254"/>
    </location>
</feature>
<evidence type="ECO:0000256" key="1">
    <source>
        <dbReference type="SAM" id="Coils"/>
    </source>
</evidence>
<keyword evidence="1" id="KW-0175">Coiled coil</keyword>
<feature type="region of interest" description="Disordered" evidence="2">
    <location>
        <begin position="1"/>
        <end position="35"/>
    </location>
</feature>
<dbReference type="AlphaFoldDB" id="A0A0C9U4N2"/>
<feature type="coiled-coil region" evidence="1">
    <location>
        <begin position="340"/>
        <end position="389"/>
    </location>
</feature>
<reference evidence="3 4" key="1">
    <citation type="submission" date="2014-06" db="EMBL/GenBank/DDBJ databases">
        <title>Evolutionary Origins and Diversification of the Mycorrhizal Mutualists.</title>
        <authorList>
            <consortium name="DOE Joint Genome Institute"/>
            <consortium name="Mycorrhizal Genomics Consortium"/>
            <person name="Kohler A."/>
            <person name="Kuo A."/>
            <person name="Nagy L.G."/>
            <person name="Floudas D."/>
            <person name="Copeland A."/>
            <person name="Barry K.W."/>
            <person name="Cichocki N."/>
            <person name="Veneault-Fourrey C."/>
            <person name="LaButti K."/>
            <person name="Lindquist E.A."/>
            <person name="Lipzen A."/>
            <person name="Lundell T."/>
            <person name="Morin E."/>
            <person name="Murat C."/>
            <person name="Riley R."/>
            <person name="Ohm R."/>
            <person name="Sun H."/>
            <person name="Tunlid A."/>
            <person name="Henrissat B."/>
            <person name="Grigoriev I.V."/>
            <person name="Hibbett D.S."/>
            <person name="Martin F."/>
        </authorList>
    </citation>
    <scope>NUCLEOTIDE SEQUENCE [LARGE SCALE GENOMIC DNA]</scope>
    <source>
        <strain evidence="3 4">SS14</strain>
    </source>
</reference>